<feature type="transmembrane region" description="Helical" evidence="7">
    <location>
        <begin position="630"/>
        <end position="659"/>
    </location>
</feature>
<dbReference type="Pfam" id="PF02990">
    <property type="entry name" value="EMP70"/>
    <property type="match status" value="1"/>
</dbReference>
<comment type="similarity">
    <text evidence="2 7">Belongs to the nonaspanin (TM9SF) (TC 9.A.2) family.</text>
</comment>
<gene>
    <name evidence="9" type="primary">LOC101835978</name>
</gene>
<keyword evidence="3 7" id="KW-0812">Transmembrane</keyword>
<dbReference type="GeneID" id="101835978"/>
<dbReference type="RefSeq" id="XP_040599845.1">
    <property type="nucleotide sequence ID" value="XM_040743911.1"/>
</dbReference>
<feature type="transmembrane region" description="Helical" evidence="7">
    <location>
        <begin position="409"/>
        <end position="429"/>
    </location>
</feature>
<evidence type="ECO:0000313" key="8">
    <source>
        <dbReference type="Proteomes" id="UP000886700"/>
    </source>
</evidence>
<protein>
    <recommendedName>
        <fullName evidence="7">Transmembrane 9 superfamily member</fullName>
    </recommendedName>
</protein>
<feature type="transmembrane region" description="Helical" evidence="7">
    <location>
        <begin position="476"/>
        <end position="498"/>
    </location>
</feature>
<proteinExistence type="inferred from homology"/>
<feature type="transmembrane region" description="Helical" evidence="7">
    <location>
        <begin position="557"/>
        <end position="582"/>
    </location>
</feature>
<keyword evidence="4" id="KW-0732">Signal</keyword>
<dbReference type="PANTHER" id="PTHR10766:SF176">
    <property type="entry name" value="TRANSMEMBRANE 9 SUPERFAMILY MEMBER"/>
    <property type="match status" value="1"/>
</dbReference>
<evidence type="ECO:0000256" key="1">
    <source>
        <dbReference type="ARBA" id="ARBA00004141"/>
    </source>
</evidence>
<evidence type="ECO:0000256" key="6">
    <source>
        <dbReference type="ARBA" id="ARBA00023136"/>
    </source>
</evidence>
<evidence type="ECO:0000256" key="2">
    <source>
        <dbReference type="ARBA" id="ARBA00005227"/>
    </source>
</evidence>
<keyword evidence="5 7" id="KW-1133">Transmembrane helix</keyword>
<comment type="subcellular location">
    <subcellularLocation>
        <location evidence="1">Membrane</location>
        <topology evidence="1">Multi-pass membrane protein</topology>
    </subcellularLocation>
</comment>
<feature type="transmembrane region" description="Helical" evidence="7">
    <location>
        <begin position="522"/>
        <end position="545"/>
    </location>
</feature>
<name>A0ABM2XAJ6_MESAU</name>
<reference evidence="9" key="1">
    <citation type="submission" date="2025-08" db="UniProtKB">
        <authorList>
            <consortium name="RefSeq"/>
        </authorList>
    </citation>
    <scope>IDENTIFICATION</scope>
    <source>
        <tissue evidence="9">Liver</tissue>
    </source>
</reference>
<feature type="transmembrane region" description="Helical" evidence="7">
    <location>
        <begin position="441"/>
        <end position="464"/>
    </location>
</feature>
<evidence type="ECO:0000256" key="4">
    <source>
        <dbReference type="ARBA" id="ARBA00022729"/>
    </source>
</evidence>
<feature type="transmembrane region" description="Helical" evidence="7">
    <location>
        <begin position="594"/>
        <end position="618"/>
    </location>
</feature>
<feature type="transmembrane region" description="Helical" evidence="7">
    <location>
        <begin position="370"/>
        <end position="397"/>
    </location>
</feature>
<organism evidence="8 9">
    <name type="scientific">Mesocricetus auratus</name>
    <name type="common">Golden hamster</name>
    <dbReference type="NCBI Taxonomy" id="10036"/>
    <lineage>
        <taxon>Eukaryota</taxon>
        <taxon>Metazoa</taxon>
        <taxon>Chordata</taxon>
        <taxon>Craniata</taxon>
        <taxon>Vertebrata</taxon>
        <taxon>Euteleostomi</taxon>
        <taxon>Mammalia</taxon>
        <taxon>Eutheria</taxon>
        <taxon>Euarchontoglires</taxon>
        <taxon>Glires</taxon>
        <taxon>Rodentia</taxon>
        <taxon>Myomorpha</taxon>
        <taxon>Muroidea</taxon>
        <taxon>Cricetidae</taxon>
        <taxon>Cricetinae</taxon>
        <taxon>Mesocricetus</taxon>
    </lineage>
</organism>
<keyword evidence="6 7" id="KW-0472">Membrane</keyword>
<sequence>MLALEAAVKMGAGGFHLGTKVCLALPGLRWLLWLWLLAAPTGDAFYLPGLVPIMYCEEGDPNPHCQSSIQIYADKLYSVESMAAYDYNSFDFCQDALKKTSHDTLWKILSGEQIIPCPYKFSFNKNETCRKVCVKSYTSEDEDQRKLAFLKGGIKQNYYHSWVIDNARVIWCYNSEDEEHYCILGFPIGCVNAPRDHFKGLCLNNLEFSKNNSLYLFNHVDITITYHMTSDTNGDVAKLISTRVDPKSYKHTDENHLTCNEPPLEIPEDADNLNVIYTYSVKFEESKAKWSSEWDYDVRTTAESNILWIRLINSFFVVLALCGLVIIVILKSICRDISKCNRIRLSEYERRQFGWLMIYKSVFRLPEHRMLLSVFLGQGTQIFIMTFFSLILVGLGFLTPVDPTDLVNYAVVLWFLLGIPAGYVAAKLYKTFKGGKWKMHFLLMTLLFPGIFFTVILIMNLILWMEGSSAAVSFNILASLFAFSFGVSTPLTYLGIYFGKKQKFEFPVHARQTPRVSPQRSFFAKSTITVIFGSLVPFGCIFLQLSYILNHIWSPHMYYIFAFLFLVFLILVISCSEVTVLLCYFRLSAENCDWWWRAFLTSSFTSIYVLIFAIHYFFTKLNVTGIGNIFMYFGYSFILVLVFFLFTGTIGFFSCFYFINTIYNVLKVD</sequence>
<accession>A0ABM2XAJ6</accession>
<evidence type="ECO:0000256" key="7">
    <source>
        <dbReference type="RuleBase" id="RU363079"/>
    </source>
</evidence>
<evidence type="ECO:0000313" key="9">
    <source>
        <dbReference type="RefSeq" id="XP_040599845.1"/>
    </source>
</evidence>
<evidence type="ECO:0000256" key="3">
    <source>
        <dbReference type="ARBA" id="ARBA00022692"/>
    </source>
</evidence>
<dbReference type="InterPro" id="IPR004240">
    <property type="entry name" value="EMP70"/>
</dbReference>
<dbReference type="PANTHER" id="PTHR10766">
    <property type="entry name" value="TRANSMEMBRANE 9 SUPERFAMILY PROTEIN"/>
    <property type="match status" value="1"/>
</dbReference>
<dbReference type="Proteomes" id="UP000886700">
    <property type="component" value="Unplaced"/>
</dbReference>
<evidence type="ECO:0000256" key="5">
    <source>
        <dbReference type="ARBA" id="ARBA00022989"/>
    </source>
</evidence>
<feature type="transmembrane region" description="Helical" evidence="7">
    <location>
        <begin position="307"/>
        <end position="330"/>
    </location>
</feature>
<keyword evidence="8" id="KW-1185">Reference proteome</keyword>